<comment type="caution">
    <text evidence="4">The sequence shown here is derived from an EMBL/GenBank/DDBJ whole genome shotgun (WGS) entry which is preliminary data.</text>
</comment>
<dbReference type="EMBL" id="AMGV01000039">
    <property type="protein sequence ID" value="KEF50962.1"/>
    <property type="molecule type" value="Genomic_DNA"/>
</dbReference>
<dbReference type="InterPro" id="IPR051209">
    <property type="entry name" value="FAD-bind_Monooxygenase_sf"/>
</dbReference>
<gene>
    <name evidence="4" type="ORF">A1O9_12980</name>
</gene>
<dbReference type="VEuPathDB" id="FungiDB:A1O9_12980"/>
<name>A0A072NUB8_9EURO</name>
<dbReference type="SUPFAM" id="SSF51905">
    <property type="entry name" value="FAD/NAD(P)-binding domain"/>
    <property type="match status" value="1"/>
</dbReference>
<keyword evidence="3" id="KW-1133">Transmembrane helix</keyword>
<protein>
    <recommendedName>
        <fullName evidence="6">FAD/NAD(P)-binding domain-containing protein</fullName>
    </recommendedName>
</protein>
<reference evidence="4 5" key="1">
    <citation type="submission" date="2013-03" db="EMBL/GenBank/DDBJ databases">
        <title>The Genome Sequence of Exophiala aquamarina CBS 119918.</title>
        <authorList>
            <consortium name="The Broad Institute Genomics Platform"/>
            <person name="Cuomo C."/>
            <person name="de Hoog S."/>
            <person name="Gorbushina A."/>
            <person name="Walker B."/>
            <person name="Young S.K."/>
            <person name="Zeng Q."/>
            <person name="Gargeya S."/>
            <person name="Fitzgerald M."/>
            <person name="Haas B."/>
            <person name="Abouelleil A."/>
            <person name="Allen A.W."/>
            <person name="Alvarado L."/>
            <person name="Arachchi H.M."/>
            <person name="Berlin A.M."/>
            <person name="Chapman S.B."/>
            <person name="Gainer-Dewar J."/>
            <person name="Goldberg J."/>
            <person name="Griggs A."/>
            <person name="Gujja S."/>
            <person name="Hansen M."/>
            <person name="Howarth C."/>
            <person name="Imamovic A."/>
            <person name="Ireland A."/>
            <person name="Larimer J."/>
            <person name="McCowan C."/>
            <person name="Murphy C."/>
            <person name="Pearson M."/>
            <person name="Poon T.W."/>
            <person name="Priest M."/>
            <person name="Roberts A."/>
            <person name="Saif S."/>
            <person name="Shea T."/>
            <person name="Sisk P."/>
            <person name="Sykes S."/>
            <person name="Wortman J."/>
            <person name="Nusbaum C."/>
            <person name="Birren B."/>
        </authorList>
    </citation>
    <scope>NUCLEOTIDE SEQUENCE [LARGE SCALE GENOMIC DNA]</scope>
    <source>
        <strain evidence="4 5">CBS 119918</strain>
    </source>
</reference>
<keyword evidence="3" id="KW-0472">Membrane</keyword>
<comment type="cofactor">
    <cofactor evidence="1">
        <name>FAD</name>
        <dbReference type="ChEBI" id="CHEBI:57692"/>
    </cofactor>
</comment>
<evidence type="ECO:0000256" key="1">
    <source>
        <dbReference type="ARBA" id="ARBA00001974"/>
    </source>
</evidence>
<dbReference type="InterPro" id="IPR036188">
    <property type="entry name" value="FAD/NAD-bd_sf"/>
</dbReference>
<feature type="transmembrane region" description="Helical" evidence="3">
    <location>
        <begin position="54"/>
        <end position="71"/>
    </location>
</feature>
<sequence length="93" mass="10543">MIPTWPPGCRRLTPGEGYLETLIQDHVGVIHGKIIRFTENRLVTATGEELNFDIIAYATGLAISYIPHIGIMGERERRCRRNGLRRQTPICVL</sequence>
<dbReference type="AlphaFoldDB" id="A0A072NUB8"/>
<evidence type="ECO:0008006" key="6">
    <source>
        <dbReference type="Google" id="ProtNLM"/>
    </source>
</evidence>
<dbReference type="PANTHER" id="PTHR42877">
    <property type="entry name" value="L-ORNITHINE N(5)-MONOOXYGENASE-RELATED"/>
    <property type="match status" value="1"/>
</dbReference>
<dbReference type="HOGENOM" id="CLU_2399689_0_0_1"/>
<keyword evidence="3" id="KW-0812">Transmembrane</keyword>
<evidence type="ECO:0000313" key="4">
    <source>
        <dbReference type="EMBL" id="KEF50962.1"/>
    </source>
</evidence>
<dbReference type="Proteomes" id="UP000027920">
    <property type="component" value="Unassembled WGS sequence"/>
</dbReference>
<evidence type="ECO:0000256" key="3">
    <source>
        <dbReference type="SAM" id="Phobius"/>
    </source>
</evidence>
<dbReference type="PANTHER" id="PTHR42877:SF4">
    <property type="entry name" value="FAD_NAD(P)-BINDING DOMAIN-CONTAINING PROTEIN-RELATED"/>
    <property type="match status" value="1"/>
</dbReference>
<keyword evidence="5" id="KW-1185">Reference proteome</keyword>
<accession>A0A072NUB8</accession>
<dbReference type="GeneID" id="25287874"/>
<proteinExistence type="inferred from homology"/>
<evidence type="ECO:0000313" key="5">
    <source>
        <dbReference type="Proteomes" id="UP000027920"/>
    </source>
</evidence>
<comment type="similarity">
    <text evidence="2">Belongs to the FAD-binding monooxygenase family.</text>
</comment>
<dbReference type="OrthoDB" id="74360at2759"/>
<dbReference type="RefSeq" id="XP_013253552.1">
    <property type="nucleotide sequence ID" value="XM_013398098.1"/>
</dbReference>
<evidence type="ECO:0000256" key="2">
    <source>
        <dbReference type="ARBA" id="ARBA00010139"/>
    </source>
</evidence>
<organism evidence="4 5">
    <name type="scientific">Exophiala aquamarina CBS 119918</name>
    <dbReference type="NCBI Taxonomy" id="1182545"/>
    <lineage>
        <taxon>Eukaryota</taxon>
        <taxon>Fungi</taxon>
        <taxon>Dikarya</taxon>
        <taxon>Ascomycota</taxon>
        <taxon>Pezizomycotina</taxon>
        <taxon>Eurotiomycetes</taxon>
        <taxon>Chaetothyriomycetidae</taxon>
        <taxon>Chaetothyriales</taxon>
        <taxon>Herpotrichiellaceae</taxon>
        <taxon>Exophiala</taxon>
    </lineage>
</organism>